<dbReference type="Proteomes" id="UP000005019">
    <property type="component" value="Unassembled WGS sequence"/>
</dbReference>
<organism evidence="3 4">
    <name type="scientific">Methyloversatilis universalis (strain ATCC BAA-1314 / DSM 25237 / JCM 13912 / CCUG 52030 / FAM5)</name>
    <dbReference type="NCBI Taxonomy" id="1000565"/>
    <lineage>
        <taxon>Bacteria</taxon>
        <taxon>Pseudomonadati</taxon>
        <taxon>Pseudomonadota</taxon>
        <taxon>Betaproteobacteria</taxon>
        <taxon>Nitrosomonadales</taxon>
        <taxon>Sterolibacteriaceae</taxon>
        <taxon>Methyloversatilis</taxon>
    </lineage>
</organism>
<keyword evidence="4" id="KW-1185">Reference proteome</keyword>
<accession>F5R790</accession>
<dbReference type="AlphaFoldDB" id="F5R790"/>
<dbReference type="InterPro" id="IPR013424">
    <property type="entry name" value="Ice-binding_C"/>
</dbReference>
<dbReference type="STRING" id="1000565.METUNv1_00195"/>
<evidence type="ECO:0000313" key="4">
    <source>
        <dbReference type="Proteomes" id="UP000005019"/>
    </source>
</evidence>
<protein>
    <submittedName>
        <fullName evidence="3">PEP motif anchor-like protein</fullName>
    </submittedName>
</protein>
<evidence type="ECO:0000313" key="3">
    <source>
        <dbReference type="EMBL" id="EGK73565.1"/>
    </source>
</evidence>
<reference evidence="3 4" key="1">
    <citation type="journal article" date="2011" name="J. Bacteriol.">
        <title>Genome sequence of Methyloversatilis universalis FAM5T, a methylotrophic representative of the order Rhodocyclales.</title>
        <authorList>
            <person name="Kittichotirat W."/>
            <person name="Good N.M."/>
            <person name="Hall R."/>
            <person name="Bringel F."/>
            <person name="Lajus A."/>
            <person name="Medigue C."/>
            <person name="Smalley N.E."/>
            <person name="Beck D."/>
            <person name="Bumgarner R."/>
            <person name="Vuilleumier S."/>
            <person name="Kalyuzhnaya M.G."/>
        </authorList>
    </citation>
    <scope>NUCLEOTIDE SEQUENCE [LARGE SCALE GENOMIC DNA]</scope>
    <source>
        <strain evidence="4">ATCC BAA-1314 / JCM 13912 / FAM5</strain>
    </source>
</reference>
<dbReference type="NCBIfam" id="NF038126">
    <property type="entry name" value="PEP_CTERM_FxDxF"/>
    <property type="match status" value="1"/>
</dbReference>
<keyword evidence="1" id="KW-0732">Signal</keyword>
<name>F5R790_METUF</name>
<proteinExistence type="predicted"/>
<dbReference type="EMBL" id="AFHG01000028">
    <property type="protein sequence ID" value="EGK73565.1"/>
    <property type="molecule type" value="Genomic_DNA"/>
</dbReference>
<feature type="chain" id="PRO_5013243387" evidence="1">
    <location>
        <begin position="16"/>
        <end position="279"/>
    </location>
</feature>
<comment type="caution">
    <text evidence="3">The sequence shown here is derived from an EMBL/GenBank/DDBJ whole genome shotgun (WGS) entry which is preliminary data.</text>
</comment>
<feature type="signal peptide" evidence="1">
    <location>
        <begin position="1"/>
        <end position="15"/>
    </location>
</feature>
<sequence>MAAVLAGLFSASAFAHVSYSSRDFFVNGVQSGNTWTLAGQRVTSDYGWADGADADWGDSHRVRWARFTLTGTADVTLTVSAAGFTYLSGGSSLTAAGDLIPGFSLYAGIAPGAAFEAGDHPDYLAHHPGFLPTISPTYLGAGIFGSREGAFNANGDFWLGNRLEEVGEANWASARLVYIGQAVDGAGVDINGDGVIDIAGDGSADQSVSATFRLGAGSYSLIVGGARYASPYIDLAAANGQRGFSAALSVTPVPEPEGWALMLGGLGLIAAVARRRLNG</sequence>
<dbReference type="Pfam" id="PF07589">
    <property type="entry name" value="PEP-CTERM"/>
    <property type="match status" value="1"/>
</dbReference>
<feature type="domain" description="Ice-binding protein C-terminal" evidence="2">
    <location>
        <begin position="252"/>
        <end position="276"/>
    </location>
</feature>
<dbReference type="eggNOG" id="ENOG5032T3N">
    <property type="taxonomic scope" value="Bacteria"/>
</dbReference>
<gene>
    <name evidence="3" type="ORF">METUNv1_00195</name>
</gene>
<evidence type="ECO:0000259" key="2">
    <source>
        <dbReference type="Pfam" id="PF07589"/>
    </source>
</evidence>
<evidence type="ECO:0000256" key="1">
    <source>
        <dbReference type="SAM" id="SignalP"/>
    </source>
</evidence>